<accession>A0A3D8IV49</accession>
<reference evidence="2 3" key="1">
    <citation type="submission" date="2018-04" db="EMBL/GenBank/DDBJ databases">
        <title>Novel Campyloabacter and Helicobacter Species and Strains.</title>
        <authorList>
            <person name="Mannion A.J."/>
            <person name="Shen Z."/>
            <person name="Fox J.G."/>
        </authorList>
    </citation>
    <scope>NUCLEOTIDE SEQUENCE [LARGE SCALE GENOMIC DNA]</scope>
    <source>
        <strain evidence="2 3">ATCC 700242</strain>
    </source>
</reference>
<feature type="transmembrane region" description="Helical" evidence="1">
    <location>
        <begin position="32"/>
        <end position="50"/>
    </location>
</feature>
<comment type="caution">
    <text evidence="2">The sequence shown here is derived from an EMBL/GenBank/DDBJ whole genome shotgun (WGS) entry which is preliminary data.</text>
</comment>
<keyword evidence="1" id="KW-1133">Transmembrane helix</keyword>
<dbReference type="AlphaFoldDB" id="A0A3D8IV49"/>
<evidence type="ECO:0000256" key="1">
    <source>
        <dbReference type="SAM" id="Phobius"/>
    </source>
</evidence>
<gene>
    <name evidence="2" type="ORF">CQA62_04530</name>
</gene>
<sequence>MLFFFWWFNFFFFFFNFFFRFFFISRLFLRDFLFFVSVYFAFTLRGFFLLRCRERVLRIKRGNFLERSFDAIFSYSLFKS</sequence>
<protein>
    <submittedName>
        <fullName evidence="2">Uncharacterized protein</fullName>
    </submittedName>
</protein>
<keyword evidence="1" id="KW-0472">Membrane</keyword>
<keyword evidence="1" id="KW-0812">Transmembrane</keyword>
<keyword evidence="3" id="KW-1185">Reference proteome</keyword>
<proteinExistence type="predicted"/>
<dbReference type="Proteomes" id="UP000257067">
    <property type="component" value="Unassembled WGS sequence"/>
</dbReference>
<evidence type="ECO:0000313" key="3">
    <source>
        <dbReference type="Proteomes" id="UP000257067"/>
    </source>
</evidence>
<organism evidence="2 3">
    <name type="scientific">Helicobacter cholecystus</name>
    <dbReference type="NCBI Taxonomy" id="45498"/>
    <lineage>
        <taxon>Bacteria</taxon>
        <taxon>Pseudomonadati</taxon>
        <taxon>Campylobacterota</taxon>
        <taxon>Epsilonproteobacteria</taxon>
        <taxon>Campylobacterales</taxon>
        <taxon>Helicobacteraceae</taxon>
        <taxon>Helicobacter</taxon>
    </lineage>
</organism>
<feature type="transmembrane region" description="Helical" evidence="1">
    <location>
        <begin position="6"/>
        <end position="25"/>
    </location>
</feature>
<name>A0A3D8IV49_9HELI</name>
<evidence type="ECO:0000313" key="2">
    <source>
        <dbReference type="EMBL" id="RDU69102.1"/>
    </source>
</evidence>
<dbReference type="EMBL" id="NXLU01000004">
    <property type="protein sequence ID" value="RDU69102.1"/>
    <property type="molecule type" value="Genomic_DNA"/>
</dbReference>